<comment type="caution">
    <text evidence="1">The sequence shown here is derived from an EMBL/GenBank/DDBJ whole genome shotgun (WGS) entry which is preliminary data.</text>
</comment>
<dbReference type="EMBL" id="JXRP01000006">
    <property type="protein sequence ID" value="KIL52086.1"/>
    <property type="molecule type" value="Genomic_DNA"/>
</dbReference>
<dbReference type="OrthoDB" id="1201990at2"/>
<reference evidence="1 2" key="1">
    <citation type="submission" date="2015-01" db="EMBL/GenBank/DDBJ databases">
        <title>Genome sequencing of Jeotgalibacillus soli.</title>
        <authorList>
            <person name="Goh K.M."/>
            <person name="Chan K.-G."/>
            <person name="Yaakop A.S."/>
            <person name="Ee R."/>
            <person name="Gan H.M."/>
            <person name="Chan C.S."/>
        </authorList>
    </citation>
    <scope>NUCLEOTIDE SEQUENCE [LARGE SCALE GENOMIC DNA]</scope>
    <source>
        <strain evidence="1 2">P9</strain>
    </source>
</reference>
<dbReference type="SUPFAM" id="SSF52540">
    <property type="entry name" value="P-loop containing nucleoside triphosphate hydrolases"/>
    <property type="match status" value="1"/>
</dbReference>
<evidence type="ECO:0008006" key="3">
    <source>
        <dbReference type="Google" id="ProtNLM"/>
    </source>
</evidence>
<evidence type="ECO:0000313" key="1">
    <source>
        <dbReference type="EMBL" id="KIL52086.1"/>
    </source>
</evidence>
<gene>
    <name evidence="1" type="ORF">KP78_04560</name>
</gene>
<dbReference type="PATRIC" id="fig|889306.3.peg.457"/>
<keyword evidence="2" id="KW-1185">Reference proteome</keyword>
<dbReference type="RefSeq" id="WP_041085877.1">
    <property type="nucleotide sequence ID" value="NZ_JXRP01000006.1"/>
</dbReference>
<dbReference type="InterPro" id="IPR052922">
    <property type="entry name" value="Cytidylate_Kinase-2"/>
</dbReference>
<dbReference type="NCBIfam" id="NF005994">
    <property type="entry name" value="PRK08118.1"/>
    <property type="match status" value="1"/>
</dbReference>
<proteinExistence type="predicted"/>
<sequence>MQKIIIIGSGGAGKSTLSKQLGEQLQIPVYHLDALFWNPGWTPSLKSYFQEKLLGIMKKEQWIMDGNFGSTMDLRIKEADTVIFLNYSRWLCLARAIKRRITYHGKTRPDMGEGCPEKLDLDFLRWIWHYPDQKAPRIFNKLEGLKNEKNIIILSSPKETKKWLQQMRPSSI</sequence>
<dbReference type="Proteomes" id="UP000031938">
    <property type="component" value="Unassembled WGS sequence"/>
</dbReference>
<name>A0A0C2W689_9BACL</name>
<organism evidence="1 2">
    <name type="scientific">Jeotgalibacillus soli</name>
    <dbReference type="NCBI Taxonomy" id="889306"/>
    <lineage>
        <taxon>Bacteria</taxon>
        <taxon>Bacillati</taxon>
        <taxon>Bacillota</taxon>
        <taxon>Bacilli</taxon>
        <taxon>Bacillales</taxon>
        <taxon>Caryophanaceae</taxon>
        <taxon>Jeotgalibacillus</taxon>
    </lineage>
</organism>
<evidence type="ECO:0000313" key="2">
    <source>
        <dbReference type="Proteomes" id="UP000031938"/>
    </source>
</evidence>
<dbReference type="PANTHER" id="PTHR37816">
    <property type="entry name" value="YALI0E33011P"/>
    <property type="match status" value="1"/>
</dbReference>
<dbReference type="AlphaFoldDB" id="A0A0C2W689"/>
<dbReference type="PANTHER" id="PTHR37816:SF3">
    <property type="entry name" value="MODULATES DNA TOPOLOGY"/>
    <property type="match status" value="1"/>
</dbReference>
<dbReference type="InterPro" id="IPR027417">
    <property type="entry name" value="P-loop_NTPase"/>
</dbReference>
<accession>A0A0C2W689</accession>
<dbReference type="Gene3D" id="3.40.50.300">
    <property type="entry name" value="P-loop containing nucleotide triphosphate hydrolases"/>
    <property type="match status" value="1"/>
</dbReference>
<protein>
    <recommendedName>
        <fullName evidence="3">Topology modulation protein</fullName>
    </recommendedName>
</protein>
<dbReference type="STRING" id="889306.KP78_04560"/>